<feature type="compositionally biased region" description="Low complexity" evidence="1">
    <location>
        <begin position="9"/>
        <end position="38"/>
    </location>
</feature>
<gene>
    <name evidence="2" type="ORF">BCR44DRAFT_63002</name>
</gene>
<dbReference type="OrthoDB" id="10665252at2759"/>
<feature type="compositionally biased region" description="Acidic residues" evidence="1">
    <location>
        <begin position="612"/>
        <end position="631"/>
    </location>
</feature>
<accession>A0A1Y2HR52</accession>
<feature type="region of interest" description="Disordered" evidence="1">
    <location>
        <begin position="1"/>
        <end position="38"/>
    </location>
</feature>
<dbReference type="EMBL" id="MCFL01000014">
    <property type="protein sequence ID" value="ORZ37088.1"/>
    <property type="molecule type" value="Genomic_DNA"/>
</dbReference>
<dbReference type="Proteomes" id="UP000193411">
    <property type="component" value="Unassembled WGS sequence"/>
</dbReference>
<evidence type="ECO:0000313" key="2">
    <source>
        <dbReference type="EMBL" id="ORZ37088.1"/>
    </source>
</evidence>
<name>A0A1Y2HR52_9FUNG</name>
<evidence type="ECO:0000313" key="3">
    <source>
        <dbReference type="Proteomes" id="UP000193411"/>
    </source>
</evidence>
<feature type="compositionally biased region" description="Low complexity" evidence="1">
    <location>
        <begin position="74"/>
        <end position="116"/>
    </location>
</feature>
<dbReference type="AlphaFoldDB" id="A0A1Y2HR52"/>
<protein>
    <submittedName>
        <fullName evidence="2">Uncharacterized protein</fullName>
    </submittedName>
</protein>
<feature type="region of interest" description="Disordered" evidence="1">
    <location>
        <begin position="488"/>
        <end position="646"/>
    </location>
</feature>
<comment type="caution">
    <text evidence="2">The sequence shown here is derived from an EMBL/GenBank/DDBJ whole genome shotgun (WGS) entry which is preliminary data.</text>
</comment>
<feature type="compositionally biased region" description="Polar residues" evidence="1">
    <location>
        <begin position="361"/>
        <end position="378"/>
    </location>
</feature>
<evidence type="ECO:0000256" key="1">
    <source>
        <dbReference type="SAM" id="MobiDB-lite"/>
    </source>
</evidence>
<feature type="region of interest" description="Disordered" evidence="1">
    <location>
        <begin position="357"/>
        <end position="384"/>
    </location>
</feature>
<feature type="compositionally biased region" description="Low complexity" evidence="1">
    <location>
        <begin position="125"/>
        <end position="138"/>
    </location>
</feature>
<keyword evidence="3" id="KW-1185">Reference proteome</keyword>
<reference evidence="2 3" key="1">
    <citation type="submission" date="2016-07" db="EMBL/GenBank/DDBJ databases">
        <title>Pervasive Adenine N6-methylation of Active Genes in Fungi.</title>
        <authorList>
            <consortium name="DOE Joint Genome Institute"/>
            <person name="Mondo S.J."/>
            <person name="Dannebaum R.O."/>
            <person name="Kuo R.C."/>
            <person name="Labutti K."/>
            <person name="Haridas S."/>
            <person name="Kuo A."/>
            <person name="Salamov A."/>
            <person name="Ahrendt S.R."/>
            <person name="Lipzen A."/>
            <person name="Sullivan W."/>
            <person name="Andreopoulos W.B."/>
            <person name="Clum A."/>
            <person name="Lindquist E."/>
            <person name="Daum C."/>
            <person name="Ramamoorthy G.K."/>
            <person name="Gryganskyi A."/>
            <person name="Culley D."/>
            <person name="Magnuson J.K."/>
            <person name="James T.Y."/>
            <person name="O'Malley M.A."/>
            <person name="Stajich J.E."/>
            <person name="Spatafora J.W."/>
            <person name="Visel A."/>
            <person name="Grigoriev I.V."/>
        </authorList>
    </citation>
    <scope>NUCLEOTIDE SEQUENCE [LARGE SCALE GENOMIC DNA]</scope>
    <source>
        <strain evidence="2 3">PL171</strain>
    </source>
</reference>
<feature type="compositionally biased region" description="Basic residues" evidence="1">
    <location>
        <begin position="497"/>
        <end position="508"/>
    </location>
</feature>
<sequence>MQSDLYGNYQQQQHHYSSSFPMQQSPSHLSADLSSISSSVQVQRDHAALLGSTSLQPEHQYQHHSAPGTTSRHNSSNSESSYSGAGYSQGFPFQQQRQQQQTQTLQHHIPPIHHQQSYSPGGYHASSSASTGSGAATGQLRHLTPPVLSPSPPVLPGVAVAPAGLSPAAEGSLQGGNVVGGAYFQQQPISQPDEVLSSILSPSPGALQSQWQQPQQVPQPVAQRHFAEPGQHQQLYPVNYDLTLSSSSQAQHHQSYVASPPSSTLIGPGSAHANHLVQPLAPSFQQHQSHHFQVQTPAVVTSLSQPPQYQSLQLQQPSLPTQQQHQPMQGYGSFAAGSMVSSPPMHHAPLVPSMAIVPGSASGTSRSSPAHQMVSASMSPPKATGSSAKRKQYFIFGPNSYSLMVRYLLMQEGLLQRDTNTPKYPTVNEINTALQQDRRPIITKKRWSRLQGNLIVIPASQNTVPILLTPSTQALTSAATPGVTVAPFIGHDDPHNLTHRLPRGRRLKSSGGAGSTSSHPPPPPPNYSGLSIGGIGFPSVDHGTSVTSPPAGAVPPTFASQPMIATDNAGGFGAQHQHHQHQQPQQQFHQPQQQQTHQLPPSFGFADLGSGSDDDMDDDDDGEDPLADLGDEYAGPVGALPGGRPAHVPVPQNAVEALIQSYHLAWRGDTHLIVPRNMWPRIFRAAHQFVEHREDCPVIVAAAASHSGLPPANLMCNCVIRHRSLRDTLDAIKQHYQIRRSRCGITLAAVRKMFVQCTCCAVRGLSNV</sequence>
<feature type="region of interest" description="Disordered" evidence="1">
    <location>
        <begin position="56"/>
        <end position="150"/>
    </location>
</feature>
<organism evidence="2 3">
    <name type="scientific">Catenaria anguillulae PL171</name>
    <dbReference type="NCBI Taxonomy" id="765915"/>
    <lineage>
        <taxon>Eukaryota</taxon>
        <taxon>Fungi</taxon>
        <taxon>Fungi incertae sedis</taxon>
        <taxon>Blastocladiomycota</taxon>
        <taxon>Blastocladiomycetes</taxon>
        <taxon>Blastocladiales</taxon>
        <taxon>Catenariaceae</taxon>
        <taxon>Catenaria</taxon>
    </lineage>
</organism>
<proteinExistence type="predicted"/>
<feature type="compositionally biased region" description="Low complexity" evidence="1">
    <location>
        <begin position="582"/>
        <end position="611"/>
    </location>
</feature>